<keyword evidence="1" id="KW-0472">Membrane</keyword>
<dbReference type="NCBIfam" id="NF041770">
    <property type="entry name" value="CFI_box_CTERM"/>
    <property type="match status" value="1"/>
</dbReference>
<dbReference type="RefSeq" id="WP_133296904.1">
    <property type="nucleotide sequence ID" value="NZ_QDKL01000002.1"/>
</dbReference>
<proteinExistence type="predicted"/>
<accession>A0ABY0IHI2</accession>
<dbReference type="Proteomes" id="UP000443582">
    <property type="component" value="Unassembled WGS sequence"/>
</dbReference>
<organism evidence="3 4">
    <name type="scientific">Halobacteriovorax vibrionivorans</name>
    <dbReference type="NCBI Taxonomy" id="2152716"/>
    <lineage>
        <taxon>Bacteria</taxon>
        <taxon>Pseudomonadati</taxon>
        <taxon>Bdellovibrionota</taxon>
        <taxon>Bacteriovoracia</taxon>
        <taxon>Bacteriovoracales</taxon>
        <taxon>Halobacteriovoraceae</taxon>
        <taxon>Halobacteriovorax</taxon>
    </lineage>
</organism>
<comment type="caution">
    <text evidence="3">The sequence shown here is derived from an EMBL/GenBank/DDBJ whole genome shotgun (WGS) entry which is preliminary data.</text>
</comment>
<gene>
    <name evidence="3" type="ORF">DAY19_06420</name>
</gene>
<keyword evidence="1" id="KW-1133">Transmembrane helix</keyword>
<evidence type="ECO:0000313" key="4">
    <source>
        <dbReference type="Proteomes" id="UP000443582"/>
    </source>
</evidence>
<keyword evidence="2" id="KW-0732">Signal</keyword>
<evidence type="ECO:0000256" key="2">
    <source>
        <dbReference type="SAM" id="SignalP"/>
    </source>
</evidence>
<reference evidence="4" key="1">
    <citation type="journal article" date="2019" name="Int. J. Syst. Evol. Microbiol.">
        <title>Halobacteriovorax valvorus sp. nov., a novel prokaryotic predator isolated from coastal seawater of China.</title>
        <authorList>
            <person name="Chen M.-X."/>
        </authorList>
    </citation>
    <scope>NUCLEOTIDE SEQUENCE [LARGE SCALE GENOMIC DNA]</scope>
    <source>
        <strain evidence="4">BL9</strain>
    </source>
</reference>
<feature type="transmembrane region" description="Helical" evidence="1">
    <location>
        <begin position="387"/>
        <end position="409"/>
    </location>
</feature>
<evidence type="ECO:0000256" key="1">
    <source>
        <dbReference type="SAM" id="Phobius"/>
    </source>
</evidence>
<keyword evidence="1" id="KW-0812">Transmembrane</keyword>
<evidence type="ECO:0000313" key="3">
    <source>
        <dbReference type="EMBL" id="RZF21316.1"/>
    </source>
</evidence>
<protein>
    <recommendedName>
        <fullName evidence="5">Cadherin domain-containing protein</fullName>
    </recommendedName>
</protein>
<dbReference type="EMBL" id="QDKL01000002">
    <property type="protein sequence ID" value="RZF21316.1"/>
    <property type="molecule type" value="Genomic_DNA"/>
</dbReference>
<evidence type="ECO:0008006" key="5">
    <source>
        <dbReference type="Google" id="ProtNLM"/>
    </source>
</evidence>
<feature type="signal peptide" evidence="2">
    <location>
        <begin position="1"/>
        <end position="23"/>
    </location>
</feature>
<feature type="chain" id="PRO_5046170654" description="Cadherin domain-containing protein" evidence="2">
    <location>
        <begin position="24"/>
        <end position="425"/>
    </location>
</feature>
<sequence length="425" mass="47051">MQKLLKSLILLNLFFIAGQLSHAASLGLDDIEEPIFRLRGDSGTNLNELFINMGGDSSTPEAAITLYVPVKVTASQEAAYYFDTSSDLPDVVSTDGGLYFQDIDTKGYSDEELYVAVKDNSNGSDASFRIVTQIPSSDVEAPFVSFIDLCSTSELNCAGFTDKLATIKDEIELVFFLKPDGTDYPPNEDNIVIPDTVGQALYFKLVMSAASEDIQTKSSLVINATFDGDATGIIEYTGDHGGNGSYISRMALYLVNPSAAVAKTNFREIIEEKGEDGTIKVSRLTNGLNYRAAIAYVDHFGFIGPLVESSDINPKPIEKLLAKNQCYLVTAGFGHDHYVLNYFRHIRDEYLMSFGAGQLFVEFYYGTAPKFVKYILENKALAYTIKLYSLSIYFVLQNIVFIIGCITLLSTYTFRREIKTCLTKY</sequence>
<keyword evidence="4" id="KW-1185">Reference proteome</keyword>
<name>A0ABY0IHI2_9BACT</name>
<dbReference type="InterPro" id="IPR049886">
    <property type="entry name" value="CFI_box_CTERM_dom"/>
</dbReference>